<feature type="compositionally biased region" description="Polar residues" evidence="10">
    <location>
        <begin position="102"/>
        <end position="112"/>
    </location>
</feature>
<dbReference type="GO" id="GO:0005730">
    <property type="term" value="C:nucleolus"/>
    <property type="evidence" value="ECO:0007669"/>
    <property type="project" value="UniProtKB-SubCell"/>
</dbReference>
<keyword evidence="7 9" id="KW-0687">Ribonucleoprotein</keyword>
<dbReference type="Pfam" id="PF06102">
    <property type="entry name" value="RRP36"/>
    <property type="match status" value="1"/>
</dbReference>
<dbReference type="EMBL" id="JARJLG010000002">
    <property type="protein sequence ID" value="KAJ7783744.1"/>
    <property type="molecule type" value="Genomic_DNA"/>
</dbReference>
<protein>
    <recommendedName>
        <fullName evidence="9">rRNA biogenesis protein RRP36</fullName>
    </recommendedName>
</protein>
<feature type="compositionally biased region" description="Basic residues" evidence="10">
    <location>
        <begin position="353"/>
        <end position="366"/>
    </location>
</feature>
<feature type="compositionally biased region" description="Acidic residues" evidence="10">
    <location>
        <begin position="141"/>
        <end position="151"/>
    </location>
</feature>
<dbReference type="GO" id="GO:0030686">
    <property type="term" value="C:90S preribosome"/>
    <property type="evidence" value="ECO:0007669"/>
    <property type="project" value="TreeGrafter"/>
</dbReference>
<keyword evidence="12" id="KW-1185">Reference proteome</keyword>
<comment type="similarity">
    <text evidence="2 9">Belongs to the RRP36 family.</text>
</comment>
<dbReference type="InterPro" id="IPR009292">
    <property type="entry name" value="RRP36"/>
</dbReference>
<evidence type="ECO:0000313" key="11">
    <source>
        <dbReference type="EMBL" id="KAJ7783744.1"/>
    </source>
</evidence>
<dbReference type="PANTHER" id="PTHR21738">
    <property type="entry name" value="RIBOSOMAL RNA PROCESSING PROTEIN 36 HOMOLOG"/>
    <property type="match status" value="1"/>
</dbReference>
<comment type="subcellular location">
    <subcellularLocation>
        <location evidence="1 9">Nucleus</location>
        <location evidence="1 9">Nucleolus</location>
    </subcellularLocation>
</comment>
<comment type="subunit">
    <text evidence="9">Associates with 90S and pre-40S pre-ribosomal particles.</text>
</comment>
<evidence type="ECO:0000256" key="6">
    <source>
        <dbReference type="ARBA" id="ARBA00023242"/>
    </source>
</evidence>
<keyword evidence="6 9" id="KW-0539">Nucleus</keyword>
<feature type="compositionally biased region" description="Acidic residues" evidence="10">
    <location>
        <begin position="40"/>
        <end position="58"/>
    </location>
</feature>
<comment type="function">
    <text evidence="8 9">Component of the 90S pre-ribosome involved in the maturation of rRNAs. Required for early cleavages of the pre-RNAs in the 40S ribosomal subunit maturation pathway.</text>
</comment>
<evidence type="ECO:0000256" key="9">
    <source>
        <dbReference type="RuleBase" id="RU368027"/>
    </source>
</evidence>
<accession>A0AAD7KFU2</accession>
<feature type="region of interest" description="Disordered" evidence="10">
    <location>
        <begin position="339"/>
        <end position="390"/>
    </location>
</feature>
<sequence length="390" mass="43702">MPRRPRSTARAPTKRFADSKLKPVPGPSKSVPRSNPDHSEDSEEERDEEDDGEPDGEDGVSSAEGSAIGDEDDEDVDAPRVSQWVDDDELDPAPYEEDPLEVTSSAGSSQLKSLEHDLSNLPLGALLRAQRALKQANASDSESDNSSEEESDSKPEPVSLKGKEKEKEKPEWSIQPRHDIAKRTNKHAPVEVTSKRPVTRKRTVVEVKTVQARDPRFLPLAGEFLPQKFQESYGFLADAHKTELRTLRENLKIARKLLVSSPRELHAEREAEVGRLEMAVKRAESMVNQDRRAKVDQEALTKLNEAERAKQKEGKGGWWMKEADKKEFLVRARYDALAAEGGKRAVKKAIEKKQKKIGQKEKKSRPFAKGGLKRQSGDGEGGRPEKRRRI</sequence>
<keyword evidence="4 9" id="KW-0698">rRNA processing</keyword>
<keyword evidence="3 9" id="KW-0690">Ribosome biogenesis</keyword>
<organism evidence="11 12">
    <name type="scientific">Mycena maculata</name>
    <dbReference type="NCBI Taxonomy" id="230809"/>
    <lineage>
        <taxon>Eukaryota</taxon>
        <taxon>Fungi</taxon>
        <taxon>Dikarya</taxon>
        <taxon>Basidiomycota</taxon>
        <taxon>Agaricomycotina</taxon>
        <taxon>Agaricomycetes</taxon>
        <taxon>Agaricomycetidae</taxon>
        <taxon>Agaricales</taxon>
        <taxon>Marasmiineae</taxon>
        <taxon>Mycenaceae</taxon>
        <taxon>Mycena</taxon>
    </lineage>
</organism>
<evidence type="ECO:0000256" key="10">
    <source>
        <dbReference type="SAM" id="MobiDB-lite"/>
    </source>
</evidence>
<evidence type="ECO:0000256" key="7">
    <source>
        <dbReference type="ARBA" id="ARBA00023274"/>
    </source>
</evidence>
<feature type="compositionally biased region" description="Basic and acidic residues" evidence="10">
    <location>
        <begin position="375"/>
        <end position="384"/>
    </location>
</feature>
<evidence type="ECO:0000313" key="12">
    <source>
        <dbReference type="Proteomes" id="UP001215280"/>
    </source>
</evidence>
<evidence type="ECO:0000256" key="3">
    <source>
        <dbReference type="ARBA" id="ARBA00022517"/>
    </source>
</evidence>
<evidence type="ECO:0000256" key="4">
    <source>
        <dbReference type="ARBA" id="ARBA00022552"/>
    </source>
</evidence>
<reference evidence="11" key="1">
    <citation type="submission" date="2023-03" db="EMBL/GenBank/DDBJ databases">
        <title>Massive genome expansion in bonnet fungi (Mycena s.s.) driven by repeated elements and novel gene families across ecological guilds.</title>
        <authorList>
            <consortium name="Lawrence Berkeley National Laboratory"/>
            <person name="Harder C.B."/>
            <person name="Miyauchi S."/>
            <person name="Viragh M."/>
            <person name="Kuo A."/>
            <person name="Thoen E."/>
            <person name="Andreopoulos B."/>
            <person name="Lu D."/>
            <person name="Skrede I."/>
            <person name="Drula E."/>
            <person name="Henrissat B."/>
            <person name="Morin E."/>
            <person name="Kohler A."/>
            <person name="Barry K."/>
            <person name="LaButti K."/>
            <person name="Morin E."/>
            <person name="Salamov A."/>
            <person name="Lipzen A."/>
            <person name="Mereny Z."/>
            <person name="Hegedus B."/>
            <person name="Baldrian P."/>
            <person name="Stursova M."/>
            <person name="Weitz H."/>
            <person name="Taylor A."/>
            <person name="Grigoriev I.V."/>
            <person name="Nagy L.G."/>
            <person name="Martin F."/>
            <person name="Kauserud H."/>
        </authorList>
    </citation>
    <scope>NUCLEOTIDE SEQUENCE</scope>
    <source>
        <strain evidence="11">CBHHK188m</strain>
    </source>
</reference>
<proteinExistence type="inferred from homology"/>
<gene>
    <name evidence="11" type="ORF">DFH07DRAFT_788967</name>
</gene>
<name>A0AAD7KFU2_9AGAR</name>
<feature type="region of interest" description="Disordered" evidence="10">
    <location>
        <begin position="132"/>
        <end position="195"/>
    </location>
</feature>
<evidence type="ECO:0000256" key="1">
    <source>
        <dbReference type="ARBA" id="ARBA00004604"/>
    </source>
</evidence>
<dbReference type="AlphaFoldDB" id="A0AAD7KFU2"/>
<dbReference type="Proteomes" id="UP001215280">
    <property type="component" value="Unassembled WGS sequence"/>
</dbReference>
<comment type="caution">
    <text evidence="11">The sequence shown here is derived from an EMBL/GenBank/DDBJ whole genome shotgun (WGS) entry which is preliminary data.</text>
</comment>
<dbReference type="PANTHER" id="PTHR21738:SF0">
    <property type="entry name" value="RIBOSOMAL RNA PROCESSING PROTEIN 36 HOMOLOG"/>
    <property type="match status" value="1"/>
</dbReference>
<keyword evidence="5" id="KW-0175">Coiled coil</keyword>
<dbReference type="GO" id="GO:0000462">
    <property type="term" value="P:maturation of SSU-rRNA from tricistronic rRNA transcript (SSU-rRNA, 5.8S rRNA, LSU-rRNA)"/>
    <property type="evidence" value="ECO:0007669"/>
    <property type="project" value="TreeGrafter"/>
</dbReference>
<feature type="compositionally biased region" description="Basic and acidic residues" evidence="10">
    <location>
        <begin position="161"/>
        <end position="182"/>
    </location>
</feature>
<feature type="compositionally biased region" description="Acidic residues" evidence="10">
    <location>
        <begin position="85"/>
        <end position="100"/>
    </location>
</feature>
<feature type="region of interest" description="Disordered" evidence="10">
    <location>
        <begin position="1"/>
        <end position="115"/>
    </location>
</feature>
<evidence type="ECO:0000256" key="8">
    <source>
        <dbReference type="ARBA" id="ARBA00025053"/>
    </source>
</evidence>
<evidence type="ECO:0000256" key="5">
    <source>
        <dbReference type="ARBA" id="ARBA00023054"/>
    </source>
</evidence>
<evidence type="ECO:0000256" key="2">
    <source>
        <dbReference type="ARBA" id="ARBA00009418"/>
    </source>
</evidence>